<proteinExistence type="predicted"/>
<dbReference type="KEGG" id="ppsr:I6J18_12155"/>
<evidence type="ECO:0000313" key="4">
    <source>
        <dbReference type="Proteomes" id="UP000595254"/>
    </source>
</evidence>
<dbReference type="Gene3D" id="3.40.50.1820">
    <property type="entry name" value="alpha/beta hydrolase"/>
    <property type="match status" value="1"/>
</dbReference>
<reference evidence="3 4" key="1">
    <citation type="submission" date="2021-01" db="EMBL/GenBank/DDBJ databases">
        <title>FDA dAtabase for Regulatory Grade micrObial Sequences (FDA-ARGOS): Supporting development and validation of Infectious Disease Dx tests.</title>
        <authorList>
            <person name="Nelson B."/>
            <person name="Plummer A."/>
            <person name="Tallon L."/>
            <person name="Sadzewicz L."/>
            <person name="Zhao X."/>
            <person name="Boylan J."/>
            <person name="Ott S."/>
            <person name="Bowen H."/>
            <person name="Vavikolanu K."/>
            <person name="Mehta A."/>
            <person name="Aluvathingal J."/>
            <person name="Nadendla S."/>
            <person name="Myers T."/>
            <person name="Yan Y."/>
            <person name="Sichtig H."/>
        </authorList>
    </citation>
    <scope>NUCLEOTIDE SEQUENCE [LARGE SCALE GENOMIC DNA]</scope>
    <source>
        <strain evidence="3 4">FDAARGOS_1161</strain>
    </source>
</reference>
<dbReference type="Proteomes" id="UP000595254">
    <property type="component" value="Chromosome"/>
</dbReference>
<gene>
    <name evidence="3" type="ORF">I6J18_12155</name>
</gene>
<dbReference type="GO" id="GO:0004301">
    <property type="term" value="F:epoxide hydrolase activity"/>
    <property type="evidence" value="ECO:0007669"/>
    <property type="project" value="TreeGrafter"/>
</dbReference>
<evidence type="ECO:0000256" key="1">
    <source>
        <dbReference type="ARBA" id="ARBA00022801"/>
    </source>
</evidence>
<dbReference type="SUPFAM" id="SSF53474">
    <property type="entry name" value="alpha/beta-Hydrolases"/>
    <property type="match status" value="1"/>
</dbReference>
<dbReference type="InterPro" id="IPR029058">
    <property type="entry name" value="AB_hydrolase_fold"/>
</dbReference>
<dbReference type="InterPro" id="IPR051340">
    <property type="entry name" value="Haloalkane_dehalogenase"/>
</dbReference>
<dbReference type="InterPro" id="IPR000073">
    <property type="entry name" value="AB_hydrolase_1"/>
</dbReference>
<dbReference type="PANTHER" id="PTHR42977:SF3">
    <property type="entry name" value="AB HYDROLASE-1 DOMAIN-CONTAINING PROTEIN"/>
    <property type="match status" value="1"/>
</dbReference>
<accession>A0A974NIU7</accession>
<dbReference type="PANTHER" id="PTHR42977">
    <property type="entry name" value="HYDROLASE-RELATED"/>
    <property type="match status" value="1"/>
</dbReference>
<name>A0A974NIU7_PERPY</name>
<keyword evidence="4" id="KW-1185">Reference proteome</keyword>
<organism evidence="3 4">
    <name type="scientific">Peribacillus psychrosaccharolyticus</name>
    <name type="common">Bacillus psychrosaccharolyticus</name>
    <dbReference type="NCBI Taxonomy" id="1407"/>
    <lineage>
        <taxon>Bacteria</taxon>
        <taxon>Bacillati</taxon>
        <taxon>Bacillota</taxon>
        <taxon>Bacilli</taxon>
        <taxon>Bacillales</taxon>
        <taxon>Bacillaceae</taxon>
        <taxon>Peribacillus</taxon>
    </lineage>
</organism>
<dbReference type="EMBL" id="CP068053">
    <property type="protein sequence ID" value="QQS98517.1"/>
    <property type="molecule type" value="Genomic_DNA"/>
</dbReference>
<dbReference type="AlphaFoldDB" id="A0A974NIU7"/>
<protein>
    <submittedName>
        <fullName evidence="3">Alpha/beta hydrolase</fullName>
    </submittedName>
</protein>
<evidence type="ECO:0000259" key="2">
    <source>
        <dbReference type="Pfam" id="PF00561"/>
    </source>
</evidence>
<feature type="domain" description="AB hydrolase-1" evidence="2">
    <location>
        <begin position="27"/>
        <end position="120"/>
    </location>
</feature>
<dbReference type="RefSeq" id="WP_051387293.1">
    <property type="nucleotide sequence ID" value="NZ_CP068053.1"/>
</dbReference>
<sequence>MIEGWVKNGDIRIHYLDNTGPSKETTPLVIIPGIAETGEEYEDLIQALLPRRALVVTMRGRGQSDAPESGFTLEHHVSDIEVVVNRITIDKFAIFGYGRGVAYALGYAVAHVDRINGLIIGDYPAMQKDLPEGWSDFFLKSTNRRVLESMTLETLKGIEKDSTDVDFLKHLKKIDCPVLILQGSEESVGLTEDGAKDYLRAMPDARVRIIDPDKPGSTNPKSAEFADTLKKFFQETKNCGIN</sequence>
<keyword evidence="1 3" id="KW-0378">Hydrolase</keyword>
<dbReference type="Pfam" id="PF00561">
    <property type="entry name" value="Abhydrolase_1"/>
    <property type="match status" value="1"/>
</dbReference>
<evidence type="ECO:0000313" key="3">
    <source>
        <dbReference type="EMBL" id="QQS98517.1"/>
    </source>
</evidence>